<gene>
    <name evidence="2" type="ORF">FKG94_03880</name>
</gene>
<proteinExistence type="predicted"/>
<evidence type="ECO:0000313" key="3">
    <source>
        <dbReference type="Proteomes" id="UP000319732"/>
    </source>
</evidence>
<name>A0A545U5D0_9GAMM</name>
<comment type="caution">
    <text evidence="2">The sequence shown here is derived from an EMBL/GenBank/DDBJ whole genome shotgun (WGS) entry which is preliminary data.</text>
</comment>
<keyword evidence="1" id="KW-0732">Signal</keyword>
<dbReference type="Proteomes" id="UP000319732">
    <property type="component" value="Unassembled WGS sequence"/>
</dbReference>
<evidence type="ECO:0000256" key="1">
    <source>
        <dbReference type="SAM" id="SignalP"/>
    </source>
</evidence>
<dbReference type="OrthoDB" id="9814760at2"/>
<evidence type="ECO:0000313" key="2">
    <source>
        <dbReference type="EMBL" id="TQV84672.1"/>
    </source>
</evidence>
<sequence length="140" mass="15131">MLQTTVRLISPAILTLVVLSSICAAAATAARPLYAVPGADAPELAHRGEFAVGVRRLVLVNPDQVDIAQIDRETMAAPKSDRRLPVQLWYPAIKNKPGQREETTYPGTFPRISPTAMAWTCTTRLGLELHHLAPGAGKKP</sequence>
<protein>
    <submittedName>
        <fullName evidence="2">Uncharacterized protein</fullName>
    </submittedName>
</protein>
<dbReference type="AlphaFoldDB" id="A0A545U5D0"/>
<feature type="signal peptide" evidence="1">
    <location>
        <begin position="1"/>
        <end position="29"/>
    </location>
</feature>
<reference evidence="2 3" key="1">
    <citation type="submission" date="2019-06" db="EMBL/GenBank/DDBJ databases">
        <title>Whole genome sequence for Cellvibrionaceae sp. R142.</title>
        <authorList>
            <person name="Wang G."/>
        </authorList>
    </citation>
    <scope>NUCLEOTIDE SEQUENCE [LARGE SCALE GENOMIC DNA]</scope>
    <source>
        <strain evidence="2 3">R142</strain>
    </source>
</reference>
<dbReference type="EMBL" id="VHSG01000005">
    <property type="protein sequence ID" value="TQV84672.1"/>
    <property type="molecule type" value="Genomic_DNA"/>
</dbReference>
<organism evidence="2 3">
    <name type="scientific">Exilibacterium tricleocarpae</name>
    <dbReference type="NCBI Taxonomy" id="2591008"/>
    <lineage>
        <taxon>Bacteria</taxon>
        <taxon>Pseudomonadati</taxon>
        <taxon>Pseudomonadota</taxon>
        <taxon>Gammaproteobacteria</taxon>
        <taxon>Cellvibrionales</taxon>
        <taxon>Cellvibrionaceae</taxon>
        <taxon>Exilibacterium</taxon>
    </lineage>
</organism>
<dbReference type="RefSeq" id="WP_142902878.1">
    <property type="nucleotide sequence ID" value="NZ_ML660088.1"/>
</dbReference>
<feature type="chain" id="PRO_5021838689" evidence="1">
    <location>
        <begin position="30"/>
        <end position="140"/>
    </location>
</feature>
<keyword evidence="3" id="KW-1185">Reference proteome</keyword>
<accession>A0A545U5D0</accession>